<name>A0A5N5F2Q5_9ROSA</name>
<gene>
    <name evidence="2" type="ORF">D8674_036549</name>
</gene>
<comment type="caution">
    <text evidence="2">The sequence shown here is derived from an EMBL/GenBank/DDBJ whole genome shotgun (WGS) entry which is preliminary data.</text>
</comment>
<dbReference type="PANTHER" id="PTHR35714">
    <property type="entry name" value="OS02G0715300 PROTEIN"/>
    <property type="match status" value="1"/>
</dbReference>
<protein>
    <submittedName>
        <fullName evidence="2">Uncharacterized protein</fullName>
    </submittedName>
</protein>
<organism evidence="2 3">
    <name type="scientific">Pyrus ussuriensis x Pyrus communis</name>
    <dbReference type="NCBI Taxonomy" id="2448454"/>
    <lineage>
        <taxon>Eukaryota</taxon>
        <taxon>Viridiplantae</taxon>
        <taxon>Streptophyta</taxon>
        <taxon>Embryophyta</taxon>
        <taxon>Tracheophyta</taxon>
        <taxon>Spermatophyta</taxon>
        <taxon>Magnoliopsida</taxon>
        <taxon>eudicotyledons</taxon>
        <taxon>Gunneridae</taxon>
        <taxon>Pentapetalae</taxon>
        <taxon>rosids</taxon>
        <taxon>fabids</taxon>
        <taxon>Rosales</taxon>
        <taxon>Rosaceae</taxon>
        <taxon>Amygdaloideae</taxon>
        <taxon>Maleae</taxon>
        <taxon>Pyrus</taxon>
    </lineage>
</organism>
<keyword evidence="3" id="KW-1185">Reference proteome</keyword>
<feature type="compositionally biased region" description="Low complexity" evidence="1">
    <location>
        <begin position="167"/>
        <end position="178"/>
    </location>
</feature>
<dbReference type="EMBL" id="SMOL01000772">
    <property type="protein sequence ID" value="KAB2597053.1"/>
    <property type="molecule type" value="Genomic_DNA"/>
</dbReference>
<sequence length="496" mass="55299">MPANHSLPVSQEQLTEQPGLRRRLSSLSLKLQPISSPATSWALRRSKSVSAMGEYAGGSIRKWWVQSWAWIMSRKPIFAQDLEMNEEETKVLGSDNRGSWRHVFYKVRSELKKLMGSDVGNLPQTYSIIPHTTALSLSTSLASPKMPSSPQFQQPHNRRQSGPIVQSGASSSSNTAVSDVKLQLQEEDHINGFNPTSTFAPAWSEFARNVSGEWDGHGADFTKEGYPIELPENVVPEAYREWEVKVFDWQTQCPTLANPDEHILLYKNIELLPTVGCEADAATRYRVIEKNVGGLSNEVFAFAYQSSGCYVSVLPIQDKGTYKLQELEYCLINPQDKESRVRIIQVIRIENEKMMLQNIRVYSENWYGPFRNGDQLGGCAIRDSAFACTAALEASEVVGTWRGLSAVANFRGTQSNVFQELLVNSEQSSMRDESGLVLLPKRLWCSVKESKDGDTCSKVGWLLDHGRAITSRCTFSSTATPQEISVANETAVLKGT</sequence>
<evidence type="ECO:0000256" key="1">
    <source>
        <dbReference type="SAM" id="MobiDB-lite"/>
    </source>
</evidence>
<dbReference type="AlphaFoldDB" id="A0A5N5F2Q5"/>
<feature type="region of interest" description="Disordered" evidence="1">
    <location>
        <begin position="140"/>
        <end position="178"/>
    </location>
</feature>
<accession>A0A5N5F2Q5</accession>
<dbReference type="OrthoDB" id="1883156at2759"/>
<dbReference type="Proteomes" id="UP000327157">
    <property type="component" value="Unassembled WGS sequence"/>
</dbReference>
<evidence type="ECO:0000313" key="2">
    <source>
        <dbReference type="EMBL" id="KAB2597053.1"/>
    </source>
</evidence>
<feature type="compositionally biased region" description="Polar residues" evidence="1">
    <location>
        <begin position="146"/>
        <end position="155"/>
    </location>
</feature>
<proteinExistence type="predicted"/>
<reference evidence="2 3" key="1">
    <citation type="submission" date="2019-09" db="EMBL/GenBank/DDBJ databases">
        <authorList>
            <person name="Ou C."/>
        </authorList>
    </citation>
    <scope>NUCLEOTIDE SEQUENCE [LARGE SCALE GENOMIC DNA]</scope>
    <source>
        <strain evidence="2">S2</strain>
        <tissue evidence="2">Leaf</tissue>
    </source>
</reference>
<dbReference type="PANTHER" id="PTHR35714:SF1">
    <property type="entry name" value="OS02G0715300 PROTEIN"/>
    <property type="match status" value="1"/>
</dbReference>
<evidence type="ECO:0000313" key="3">
    <source>
        <dbReference type="Proteomes" id="UP000327157"/>
    </source>
</evidence>
<reference evidence="2 3" key="2">
    <citation type="submission" date="2019-11" db="EMBL/GenBank/DDBJ databases">
        <title>A de novo genome assembly of a pear dwarfing rootstock.</title>
        <authorList>
            <person name="Wang F."/>
            <person name="Wang J."/>
            <person name="Li S."/>
            <person name="Zhang Y."/>
            <person name="Fang M."/>
            <person name="Ma L."/>
            <person name="Zhao Y."/>
            <person name="Jiang S."/>
        </authorList>
    </citation>
    <scope>NUCLEOTIDE SEQUENCE [LARGE SCALE GENOMIC DNA]</scope>
    <source>
        <strain evidence="2">S2</strain>
        <tissue evidence="2">Leaf</tissue>
    </source>
</reference>